<keyword evidence="2" id="KW-1133">Transmembrane helix</keyword>
<dbReference type="InterPro" id="IPR036291">
    <property type="entry name" value="NAD(P)-bd_dom_sf"/>
</dbReference>
<dbReference type="GO" id="GO:0008823">
    <property type="term" value="F:cupric reductase (NADH) activity"/>
    <property type="evidence" value="ECO:0007669"/>
    <property type="project" value="TreeGrafter"/>
</dbReference>
<feature type="transmembrane region" description="Helical" evidence="2">
    <location>
        <begin position="388"/>
        <end position="410"/>
    </location>
</feature>
<sequence length="571" mass="62706">MTSKADDDVIDNTSLESLPIVHLGSCCCATKSTSSSTEEGMEAYDEGQLPAKRSGDRKRIGILGTGDYARAMSKRLLFSGYDVILGSRSPAARQRALYDNCLCGVQMMSLDDCISQCDVLVAAIHMENFKTTLAPRAEILSDKIVIDVSNRTNRYSAVSNAEFLQSLIPASVVVKAFNSVSAYAMEDQTTVRNNRVFVCSNDPTAIERVMDLARDLGFGPCDMGGLKAARNLEASILKVFPGWKIPLLFAFGVFNLWAVYCAFMYFVERTAYRWDQIFLKVLNKPLSMTAITVLTLTYLPGSVAGIVQLYRGTKYRRFPRWLNAWLVSRRQLGLIALALVMVHALASAMMLSPTYYSSWYHQPSVVIPANVTEQMTIKLQPAWMVWKGELACLFGLAALLLLSLVGVASLPSVSASLNWAEWRLIQSIIGIMALFLAVAHVVAMGAPGWAKGGWTKTFRSITFLSGFLPAVTVLLRMILALPPLSLRLKKIRRGWERDSAKPQTLSTAASLESKVCRSSRKMNLETSSSRPGFPVYTAVNVNADGEECCGSCQNSGAETVLPTRDCACYDV</sequence>
<dbReference type="PANTHER" id="PTHR14239:SF0">
    <property type="entry name" value="F420-DEPENDENT NADP REDUCTASE"/>
    <property type="match status" value="1"/>
</dbReference>
<dbReference type="Pfam" id="PF03807">
    <property type="entry name" value="F420_oxidored"/>
    <property type="match status" value="1"/>
</dbReference>
<accession>A0AAN9AP81</accession>
<dbReference type="Gene3D" id="3.40.50.720">
    <property type="entry name" value="NAD(P)-binding Rossmann-like Domain"/>
    <property type="match status" value="1"/>
</dbReference>
<evidence type="ECO:0000256" key="1">
    <source>
        <dbReference type="ARBA" id="ARBA00023002"/>
    </source>
</evidence>
<evidence type="ECO:0000259" key="3">
    <source>
        <dbReference type="Pfam" id="PF03807"/>
    </source>
</evidence>
<dbReference type="AlphaFoldDB" id="A0AAN9AP81"/>
<feature type="transmembrane region" description="Helical" evidence="2">
    <location>
        <begin position="463"/>
        <end position="484"/>
    </location>
</feature>
<organism evidence="4 5">
    <name type="scientific">Littorina saxatilis</name>
    <dbReference type="NCBI Taxonomy" id="31220"/>
    <lineage>
        <taxon>Eukaryota</taxon>
        <taxon>Metazoa</taxon>
        <taxon>Spiralia</taxon>
        <taxon>Lophotrochozoa</taxon>
        <taxon>Mollusca</taxon>
        <taxon>Gastropoda</taxon>
        <taxon>Caenogastropoda</taxon>
        <taxon>Littorinimorpha</taxon>
        <taxon>Littorinoidea</taxon>
        <taxon>Littorinidae</taxon>
        <taxon>Littorina</taxon>
    </lineage>
</organism>
<reference evidence="4 5" key="1">
    <citation type="submission" date="2024-02" db="EMBL/GenBank/DDBJ databases">
        <title>Chromosome-scale genome assembly of the rough periwinkle Littorina saxatilis.</title>
        <authorList>
            <person name="De Jode A."/>
            <person name="Faria R."/>
            <person name="Formenti G."/>
            <person name="Sims Y."/>
            <person name="Smith T.P."/>
            <person name="Tracey A."/>
            <person name="Wood J.M.D."/>
            <person name="Zagrodzka Z.B."/>
            <person name="Johannesson K."/>
            <person name="Butlin R.K."/>
            <person name="Leder E.H."/>
        </authorList>
    </citation>
    <scope>NUCLEOTIDE SEQUENCE [LARGE SCALE GENOMIC DNA]</scope>
    <source>
        <strain evidence="4">Snail1</strain>
        <tissue evidence="4">Muscle</tissue>
    </source>
</reference>
<protein>
    <recommendedName>
        <fullName evidence="3">Pyrroline-5-carboxylate reductase catalytic N-terminal domain-containing protein</fullName>
    </recommendedName>
</protein>
<dbReference type="InterPro" id="IPR051267">
    <property type="entry name" value="STEAP_metalloreductase"/>
</dbReference>
<proteinExistence type="predicted"/>
<dbReference type="GO" id="GO:0005768">
    <property type="term" value="C:endosome"/>
    <property type="evidence" value="ECO:0007669"/>
    <property type="project" value="TreeGrafter"/>
</dbReference>
<keyword evidence="2" id="KW-0812">Transmembrane</keyword>
<dbReference type="SUPFAM" id="SSF51735">
    <property type="entry name" value="NAD(P)-binding Rossmann-fold domains"/>
    <property type="match status" value="1"/>
</dbReference>
<feature type="domain" description="Pyrroline-5-carboxylate reductase catalytic N-terminal" evidence="3">
    <location>
        <begin position="59"/>
        <end position="150"/>
    </location>
</feature>
<dbReference type="PANTHER" id="PTHR14239">
    <property type="entry name" value="DUDULIN-RELATED"/>
    <property type="match status" value="1"/>
</dbReference>
<evidence type="ECO:0000256" key="2">
    <source>
        <dbReference type="SAM" id="Phobius"/>
    </source>
</evidence>
<dbReference type="InterPro" id="IPR028939">
    <property type="entry name" value="P5C_Rdtase_cat_N"/>
</dbReference>
<evidence type="ECO:0000313" key="5">
    <source>
        <dbReference type="Proteomes" id="UP001374579"/>
    </source>
</evidence>
<gene>
    <name evidence="4" type="ORF">V1264_010398</name>
</gene>
<feature type="transmembrane region" description="Helical" evidence="2">
    <location>
        <begin position="331"/>
        <end position="351"/>
    </location>
</feature>
<dbReference type="Proteomes" id="UP001374579">
    <property type="component" value="Unassembled WGS sequence"/>
</dbReference>
<feature type="transmembrane region" description="Helical" evidence="2">
    <location>
        <begin position="245"/>
        <end position="266"/>
    </location>
</feature>
<dbReference type="EMBL" id="JBAMIC010000024">
    <property type="protein sequence ID" value="KAK7090628.1"/>
    <property type="molecule type" value="Genomic_DNA"/>
</dbReference>
<evidence type="ECO:0000313" key="4">
    <source>
        <dbReference type="EMBL" id="KAK7090628.1"/>
    </source>
</evidence>
<keyword evidence="1" id="KW-0560">Oxidoreductase</keyword>
<name>A0AAN9AP81_9CAEN</name>
<dbReference type="GO" id="GO:0052851">
    <property type="term" value="F:ferric-chelate reductase (NADPH) activity"/>
    <property type="evidence" value="ECO:0007669"/>
    <property type="project" value="TreeGrafter"/>
</dbReference>
<comment type="caution">
    <text evidence="4">The sequence shown here is derived from an EMBL/GenBank/DDBJ whole genome shotgun (WGS) entry which is preliminary data.</text>
</comment>
<dbReference type="GO" id="GO:0015677">
    <property type="term" value="P:copper ion import"/>
    <property type="evidence" value="ECO:0007669"/>
    <property type="project" value="TreeGrafter"/>
</dbReference>
<dbReference type="GO" id="GO:0005886">
    <property type="term" value="C:plasma membrane"/>
    <property type="evidence" value="ECO:0007669"/>
    <property type="project" value="TreeGrafter"/>
</dbReference>
<feature type="transmembrane region" description="Helical" evidence="2">
    <location>
        <begin position="422"/>
        <end position="443"/>
    </location>
</feature>
<keyword evidence="5" id="KW-1185">Reference proteome</keyword>
<keyword evidence="2" id="KW-0472">Membrane</keyword>
<feature type="transmembrane region" description="Helical" evidence="2">
    <location>
        <begin position="286"/>
        <end position="310"/>
    </location>
</feature>